<evidence type="ECO:0008006" key="3">
    <source>
        <dbReference type="Google" id="ProtNLM"/>
    </source>
</evidence>
<reference evidence="1 2" key="1">
    <citation type="submission" date="2016-04" db="EMBL/GenBank/DDBJ databases">
        <title>Genome sequence of Clostridium magnum DSM 2767.</title>
        <authorList>
            <person name="Poehlein A."/>
            <person name="Uhlig R."/>
            <person name="Fischer R."/>
            <person name="Bahl H."/>
            <person name="Daniel R."/>
        </authorList>
    </citation>
    <scope>NUCLEOTIDE SEQUENCE [LARGE SCALE GENOMIC DNA]</scope>
    <source>
        <strain evidence="1 2">DSM 2767</strain>
    </source>
</reference>
<comment type="caution">
    <text evidence="1">The sequence shown here is derived from an EMBL/GenBank/DDBJ whole genome shotgun (WGS) entry which is preliminary data.</text>
</comment>
<organism evidence="1 2">
    <name type="scientific">Clostridium magnum DSM 2767</name>
    <dbReference type="NCBI Taxonomy" id="1121326"/>
    <lineage>
        <taxon>Bacteria</taxon>
        <taxon>Bacillati</taxon>
        <taxon>Bacillota</taxon>
        <taxon>Clostridia</taxon>
        <taxon>Eubacteriales</taxon>
        <taxon>Clostridiaceae</taxon>
        <taxon>Clostridium</taxon>
    </lineage>
</organism>
<sequence length="224" mass="26150">MIIIKSKYEAKANEYEIKGNIAYIKLQKKDETIIDTKIDAADLKMVLDKGTWFAEWNKTFNSYLVQNVSYPSKEKQTLHSFILGAHPKSPIRHINGDTLDNRRCNIEIYNQNAGINDYEKQDEKTISIILRDKYGREKARTKIDKEDLDKVLNSGYTWVYYEKHGKNYAISNSPQGRVYLHNFIMNTPENMITEHVNHNTLDNRKSNLNNVELVNDEETITDED</sequence>
<name>A0A162SM03_9CLOT</name>
<gene>
    <name evidence="1" type="ORF">CLMAG_33520</name>
</gene>
<dbReference type="Proteomes" id="UP000076603">
    <property type="component" value="Unassembled WGS sequence"/>
</dbReference>
<protein>
    <recommendedName>
        <fullName evidence="3">HNH nuclease domain-containing protein</fullName>
    </recommendedName>
</protein>
<dbReference type="OrthoDB" id="8974199at2"/>
<dbReference type="EMBL" id="LWAE01000003">
    <property type="protein sequence ID" value="KZL91593.1"/>
    <property type="molecule type" value="Genomic_DNA"/>
</dbReference>
<keyword evidence="2" id="KW-1185">Reference proteome</keyword>
<evidence type="ECO:0000313" key="2">
    <source>
        <dbReference type="Proteomes" id="UP000076603"/>
    </source>
</evidence>
<accession>A0A162SM03</accession>
<proteinExistence type="predicted"/>
<evidence type="ECO:0000313" key="1">
    <source>
        <dbReference type="EMBL" id="KZL91593.1"/>
    </source>
</evidence>
<dbReference type="PATRIC" id="fig|1121326.3.peg.3385"/>
<dbReference type="AlphaFoldDB" id="A0A162SM03"/>
<dbReference type="RefSeq" id="WP_066624557.1">
    <property type="nucleotide sequence ID" value="NZ_FQXL01000005.1"/>
</dbReference>